<dbReference type="SMART" id="SM00298">
    <property type="entry name" value="CHROMO"/>
    <property type="match status" value="1"/>
</dbReference>
<keyword evidence="3" id="KW-0540">Nuclease</keyword>
<dbReference type="GO" id="GO:0016779">
    <property type="term" value="F:nucleotidyltransferase activity"/>
    <property type="evidence" value="ECO:0007669"/>
    <property type="project" value="UniProtKB-KW"/>
</dbReference>
<dbReference type="Pfam" id="PF17919">
    <property type="entry name" value="RT_RNaseH_2"/>
    <property type="match status" value="1"/>
</dbReference>
<dbReference type="InterPro" id="IPR041577">
    <property type="entry name" value="RT_RNaseH_2"/>
</dbReference>
<dbReference type="SUPFAM" id="SSF53098">
    <property type="entry name" value="Ribonuclease H-like"/>
    <property type="match status" value="1"/>
</dbReference>
<evidence type="ECO:0000256" key="3">
    <source>
        <dbReference type="ARBA" id="ARBA00022722"/>
    </source>
</evidence>
<dbReference type="InterPro" id="IPR036397">
    <property type="entry name" value="RNaseH_sf"/>
</dbReference>
<dbReference type="Gene3D" id="1.10.340.70">
    <property type="match status" value="1"/>
</dbReference>
<dbReference type="Gene3D" id="3.10.10.10">
    <property type="entry name" value="HIV Type 1 Reverse Transcriptase, subunit A, domain 1"/>
    <property type="match status" value="1"/>
</dbReference>
<organism evidence="9 10">
    <name type="scientific">Austropuccinia psidii MF-1</name>
    <dbReference type="NCBI Taxonomy" id="1389203"/>
    <lineage>
        <taxon>Eukaryota</taxon>
        <taxon>Fungi</taxon>
        <taxon>Dikarya</taxon>
        <taxon>Basidiomycota</taxon>
        <taxon>Pucciniomycotina</taxon>
        <taxon>Pucciniomycetes</taxon>
        <taxon>Pucciniales</taxon>
        <taxon>Sphaerophragmiaceae</taxon>
        <taxon>Austropuccinia</taxon>
    </lineage>
</organism>
<dbReference type="PANTHER" id="PTHR37984:SF5">
    <property type="entry name" value="PROTEIN NYNRIN-LIKE"/>
    <property type="match status" value="1"/>
</dbReference>
<dbReference type="PANTHER" id="PTHR37984">
    <property type="entry name" value="PROTEIN CBG26694"/>
    <property type="match status" value="1"/>
</dbReference>
<dbReference type="InterPro" id="IPR016197">
    <property type="entry name" value="Chromo-like_dom_sf"/>
</dbReference>
<dbReference type="InterPro" id="IPR000477">
    <property type="entry name" value="RT_dom"/>
</dbReference>
<dbReference type="GO" id="GO:0004519">
    <property type="term" value="F:endonuclease activity"/>
    <property type="evidence" value="ECO:0007669"/>
    <property type="project" value="UniProtKB-KW"/>
</dbReference>
<dbReference type="InterPro" id="IPR000953">
    <property type="entry name" value="Chromo/chromo_shadow_dom"/>
</dbReference>
<dbReference type="GO" id="GO:0006338">
    <property type="term" value="P:chromatin remodeling"/>
    <property type="evidence" value="ECO:0007669"/>
    <property type="project" value="UniProtKB-ARBA"/>
</dbReference>
<dbReference type="Proteomes" id="UP000765509">
    <property type="component" value="Unassembled WGS sequence"/>
</dbReference>
<keyword evidence="4" id="KW-0378">Hydrolase</keyword>
<dbReference type="CDD" id="cd09274">
    <property type="entry name" value="RNase_HI_RT_Ty3"/>
    <property type="match status" value="1"/>
</dbReference>
<evidence type="ECO:0000256" key="5">
    <source>
        <dbReference type="ARBA" id="ARBA00022884"/>
    </source>
</evidence>
<evidence type="ECO:0000256" key="1">
    <source>
        <dbReference type="ARBA" id="ARBA00022679"/>
    </source>
</evidence>
<dbReference type="FunFam" id="1.10.340.70:FF:000001">
    <property type="entry name" value="Retrovirus-related Pol polyprotein from transposon gypsy-like Protein"/>
    <property type="match status" value="1"/>
</dbReference>
<feature type="domain" description="Chromo" evidence="7">
    <location>
        <begin position="1003"/>
        <end position="1064"/>
    </location>
</feature>
<dbReference type="Gene3D" id="3.30.420.10">
    <property type="entry name" value="Ribonuclease H-like superfamily/Ribonuclease H"/>
    <property type="match status" value="1"/>
</dbReference>
<dbReference type="Pfam" id="PF00385">
    <property type="entry name" value="Chromo"/>
    <property type="match status" value="1"/>
</dbReference>
<dbReference type="Pfam" id="PF17921">
    <property type="entry name" value="Integrase_H2C2"/>
    <property type="match status" value="1"/>
</dbReference>
<dbReference type="GO" id="GO:0005634">
    <property type="term" value="C:nucleus"/>
    <property type="evidence" value="ECO:0007669"/>
    <property type="project" value="UniProtKB-ARBA"/>
</dbReference>
<dbReference type="Gene3D" id="3.30.70.270">
    <property type="match status" value="2"/>
</dbReference>
<dbReference type="PROSITE" id="PS50994">
    <property type="entry name" value="INTEGRASE"/>
    <property type="match status" value="1"/>
</dbReference>
<dbReference type="InterPro" id="IPR041588">
    <property type="entry name" value="Integrase_H2C2"/>
</dbReference>
<accession>A0A9Q3IBX0</accession>
<keyword evidence="5" id="KW-0694">RNA-binding</keyword>
<gene>
    <name evidence="9" type="ORF">O181_074387</name>
</gene>
<dbReference type="FunFam" id="3.30.70.270:FF:000020">
    <property type="entry name" value="Transposon Tf2-6 polyprotein-like Protein"/>
    <property type="match status" value="1"/>
</dbReference>
<dbReference type="InterPro" id="IPR043502">
    <property type="entry name" value="DNA/RNA_pol_sf"/>
</dbReference>
<name>A0A9Q3IBX0_9BASI</name>
<sequence>MVELPSLQSFESDFLVIGTPKGEDLILGFDFLNHFNPSIDWRQGLITFNANNKDHYDPSKSLSNEFSSAKSCAALVGDSRTPSFPSSVHIPYLNSHQSLLSSRDEVFKEIKDVGEDNSVSAHHLLFGNMDLPPSSYYDSLEESWDEEEEPEEIKTMMKVVPSVYHQYLDVFSKVKAEKLPPHHTCDNHIGLEGSLHPAGVIYSLSNQESDTLRAYISENLEKGFIHTSSSSTGAPVLFIKKKCGVLCLCADYPKLNAVTRMNKYPVPPMNQLLTVFNGSSILSKIYLRAAYNLLRIKEGDEHLTCFRAKYGSYEYLVMPFGLTNAPASFQNLVNDIFYDLLDIYVVVYLDDIMVFSKYEEEHVTHVSTVLSRLRANNLFAKASKCLFHVTGVEYLSYVVSSEGLKMDQAKVQQILNWPPPRNLKALQSVLGFANFYHRFIKNYSKKISSLTVFLKKDSRFPLNEEALRQFNQLKEAFTISPILSHFDSSLPTIVETDASDYTLGAVLSQISDSGKHTIAFDSRKLLPAELNYEIHDKELLGIVWSLKRWRAFLLSLSSSFEVLTDHSSLQYFILSNILTCHAFSCQDDVYPERGEDFISNIPMNYQKIIKQDEIQASKFSAVKAEALSNLIELIQKSLWQDSQYRSILQDLGKGQSVQYYYLESSSQLILFTDWVVVPNDPTIQLSILQKRHDSPLAGHPGQEKILKLVKRDFHWPGMTQFIKDYVSSCQQCSRNKNIHHKKLGFLKHIPIPSGPWICLSMYFITQLSLSNSFVSILVIVDRFSKMAVFLPTMSSITSIDLAHFFIKNIFSKNGLPSIIKLKISRDLSTAYHPETDGQTERVNQKLQQYLLMYVSHNQDDWNTWLHLAEFSYNNSDHSSTKQSPFFTVYGRDPHFDSVHITQDTPAGKLSTKIQSVQQDVKRELKVSINRFKRYADKSRASPPDFNPGDMVWLSSKNIKSTRPTKKLSERWLSPFPILQKTSTIPNRHQEPPPPLIIEEEEEWEVSQILDSKLKRGKLCYLVEWKGFSQDPERSTWEPTKNLKNCPELVKDFHSLYSDNTGPNSSKS</sequence>
<dbReference type="SUPFAM" id="SSF56672">
    <property type="entry name" value="DNA/RNA polymerases"/>
    <property type="match status" value="1"/>
</dbReference>
<evidence type="ECO:0000259" key="7">
    <source>
        <dbReference type="PROSITE" id="PS50013"/>
    </source>
</evidence>
<feature type="domain" description="Integrase catalytic" evidence="8">
    <location>
        <begin position="712"/>
        <end position="892"/>
    </location>
</feature>
<keyword evidence="10" id="KW-1185">Reference proteome</keyword>
<evidence type="ECO:0000256" key="4">
    <source>
        <dbReference type="ARBA" id="ARBA00022759"/>
    </source>
</evidence>
<dbReference type="InterPro" id="IPR043128">
    <property type="entry name" value="Rev_trsase/Diguanyl_cyclase"/>
</dbReference>
<comment type="caution">
    <text evidence="9">The sequence shown here is derived from an EMBL/GenBank/DDBJ whole genome shotgun (WGS) entry which is preliminary data.</text>
</comment>
<evidence type="ECO:0000313" key="10">
    <source>
        <dbReference type="Proteomes" id="UP000765509"/>
    </source>
</evidence>
<keyword evidence="4" id="KW-0255">Endonuclease</keyword>
<dbReference type="InterPro" id="IPR023780">
    <property type="entry name" value="Chromo_domain"/>
</dbReference>
<dbReference type="InterPro" id="IPR001584">
    <property type="entry name" value="Integrase_cat-core"/>
</dbReference>
<evidence type="ECO:0000256" key="6">
    <source>
        <dbReference type="ARBA" id="ARBA00023268"/>
    </source>
</evidence>
<dbReference type="Gene3D" id="2.40.50.40">
    <property type="match status" value="1"/>
</dbReference>
<dbReference type="Gene3D" id="2.40.70.10">
    <property type="entry name" value="Acid Proteases"/>
    <property type="match status" value="1"/>
</dbReference>
<dbReference type="Pfam" id="PF00078">
    <property type="entry name" value="RVT_1"/>
    <property type="match status" value="1"/>
</dbReference>
<evidence type="ECO:0000256" key="2">
    <source>
        <dbReference type="ARBA" id="ARBA00022695"/>
    </source>
</evidence>
<keyword evidence="2" id="KW-0548">Nucleotidyltransferase</keyword>
<dbReference type="InterPro" id="IPR012337">
    <property type="entry name" value="RNaseH-like_sf"/>
</dbReference>
<protein>
    <recommendedName>
        <fullName evidence="11">Reverse transcriptase</fullName>
    </recommendedName>
</protein>
<dbReference type="PROSITE" id="PS50013">
    <property type="entry name" value="CHROMO_2"/>
    <property type="match status" value="1"/>
</dbReference>
<evidence type="ECO:0008006" key="11">
    <source>
        <dbReference type="Google" id="ProtNLM"/>
    </source>
</evidence>
<dbReference type="AlphaFoldDB" id="A0A9Q3IBX0"/>
<keyword evidence="6" id="KW-0511">Multifunctional enzyme</keyword>
<dbReference type="GO" id="GO:0015074">
    <property type="term" value="P:DNA integration"/>
    <property type="evidence" value="ECO:0007669"/>
    <property type="project" value="InterPro"/>
</dbReference>
<dbReference type="InterPro" id="IPR050951">
    <property type="entry name" value="Retrovirus_Pol_polyprotein"/>
</dbReference>
<proteinExistence type="predicted"/>
<keyword evidence="1" id="KW-0808">Transferase</keyword>
<dbReference type="CDD" id="cd00024">
    <property type="entry name" value="CD_CSD"/>
    <property type="match status" value="1"/>
</dbReference>
<reference evidence="9" key="1">
    <citation type="submission" date="2021-03" db="EMBL/GenBank/DDBJ databases">
        <title>Draft genome sequence of rust myrtle Austropuccinia psidii MF-1, a brazilian biotype.</title>
        <authorList>
            <person name="Quecine M.C."/>
            <person name="Pachon D.M.R."/>
            <person name="Bonatelli M.L."/>
            <person name="Correr F.H."/>
            <person name="Franceschini L.M."/>
            <person name="Leite T.F."/>
            <person name="Margarido G.R.A."/>
            <person name="Almeida C.A."/>
            <person name="Ferrarezi J.A."/>
            <person name="Labate C.A."/>
        </authorList>
    </citation>
    <scope>NUCLEOTIDE SEQUENCE</scope>
    <source>
        <strain evidence="9">MF-1</strain>
    </source>
</reference>
<dbReference type="EMBL" id="AVOT02039575">
    <property type="protein sequence ID" value="MBW0534672.1"/>
    <property type="molecule type" value="Genomic_DNA"/>
</dbReference>
<dbReference type="GO" id="GO:0003723">
    <property type="term" value="F:RNA binding"/>
    <property type="evidence" value="ECO:0007669"/>
    <property type="project" value="UniProtKB-KW"/>
</dbReference>
<dbReference type="CDD" id="cd01647">
    <property type="entry name" value="RT_LTR"/>
    <property type="match status" value="1"/>
</dbReference>
<dbReference type="SUPFAM" id="SSF54160">
    <property type="entry name" value="Chromo domain-like"/>
    <property type="match status" value="1"/>
</dbReference>
<evidence type="ECO:0000313" key="9">
    <source>
        <dbReference type="EMBL" id="MBW0534672.1"/>
    </source>
</evidence>
<dbReference type="InterPro" id="IPR021109">
    <property type="entry name" value="Peptidase_aspartic_dom_sf"/>
</dbReference>
<evidence type="ECO:0000259" key="8">
    <source>
        <dbReference type="PROSITE" id="PS50994"/>
    </source>
</evidence>